<organism evidence="1 2">
    <name type="scientific">Martelella lutilitoris</name>
    <dbReference type="NCBI Taxonomy" id="2583532"/>
    <lineage>
        <taxon>Bacteria</taxon>
        <taxon>Pseudomonadati</taxon>
        <taxon>Pseudomonadota</taxon>
        <taxon>Alphaproteobacteria</taxon>
        <taxon>Hyphomicrobiales</taxon>
        <taxon>Aurantimonadaceae</taxon>
        <taxon>Martelella</taxon>
    </lineage>
</organism>
<sequence length="530" mass="56374">MSLTAARSADAQVLEGPGALFLDQTPIEMMASNYSSFETGYLLPKGAVYLQFGSDQTLGGEATGTQVYEGRADWAISDRFQVSAFGHVFDDPPQCGTAACEENLTFLAGGGGIKYGLIDSYGLNMAVAGSLEGVFLSGDLYQNDGNGEWDLAGSLQLPISLTVTDSLRFHVTPGVSFLPDSINGQPYFGTVPYVGAGLTWQPITGLQSYATVTLPYATDGNTISGNGGLETTPVWMAGMKLAVTPKAAVDLFATNGWGMTPATSIIAFPPKSDDIAYGIRLSYTPFVGEATRDVYFDSYRADMLSPVTELELQQQIGGITLGAADTLTPGRILIEAGMGNRNFSDFHLAFSPDQDLQLDAFFTQYPAGGTVGDAQSPWNDEWSYMFGGKLRLMDQKYGDLFSLSGQVLAGRDVSKPTVGVLYGALPASLALSEKASVTLESKFAAYHTERIWGVGGGVSVRPFRDLELLGEVTAVSDGGDTIWSAGARYDLHGTPFSADVYATNATGLHGLGTMLAQDEPRYGLTLRFAY</sequence>
<evidence type="ECO:0000313" key="1">
    <source>
        <dbReference type="EMBL" id="QQM31281.1"/>
    </source>
</evidence>
<proteinExistence type="predicted"/>
<gene>
    <name evidence="1" type="ORF">JET14_03640</name>
</gene>
<dbReference type="AlphaFoldDB" id="A0A7T7KM02"/>
<reference evidence="1 2" key="1">
    <citation type="submission" date="2020-12" db="EMBL/GenBank/DDBJ databases">
        <authorList>
            <person name="Zheng R.K."/>
            <person name="Sun C.M."/>
        </authorList>
    </citation>
    <scope>NUCLEOTIDE SEQUENCE [LARGE SCALE GENOMIC DNA]</scope>
    <source>
        <strain evidence="1 2">ZRK001</strain>
    </source>
</reference>
<dbReference type="Proteomes" id="UP000596083">
    <property type="component" value="Chromosome"/>
</dbReference>
<evidence type="ECO:0000313" key="2">
    <source>
        <dbReference type="Proteomes" id="UP000596083"/>
    </source>
</evidence>
<protein>
    <submittedName>
        <fullName evidence="1">Uncharacterized protein</fullName>
    </submittedName>
</protein>
<accession>A0A7T7KM02</accession>
<dbReference type="RefSeq" id="WP_200336843.1">
    <property type="nucleotide sequence ID" value="NZ_CP066786.1"/>
</dbReference>
<dbReference type="EMBL" id="CP066786">
    <property type="protein sequence ID" value="QQM31281.1"/>
    <property type="molecule type" value="Genomic_DNA"/>
</dbReference>
<name>A0A7T7KM02_9HYPH</name>
<dbReference type="KEGG" id="mlut:JET14_03640"/>